<dbReference type="AlphaFoldDB" id="A0AAF0ZUT2"/>
<protein>
    <submittedName>
        <fullName evidence="1">Uncharacterized protein</fullName>
    </submittedName>
</protein>
<accession>A0AAF0ZUT2</accession>
<reference evidence="1" key="1">
    <citation type="submission" date="2023-08" db="EMBL/GenBank/DDBJ databases">
        <title>A de novo genome assembly of Solanum verrucosum Schlechtendal, a Mexican diploid species geographically isolated from the other diploid A-genome species in potato relatives.</title>
        <authorList>
            <person name="Hosaka K."/>
        </authorList>
    </citation>
    <scope>NUCLEOTIDE SEQUENCE</scope>
    <source>
        <tissue evidence="1">Young leaves</tissue>
    </source>
</reference>
<evidence type="ECO:0000313" key="1">
    <source>
        <dbReference type="EMBL" id="WMV50538.1"/>
    </source>
</evidence>
<gene>
    <name evidence="1" type="ORF">MTR67_043923</name>
</gene>
<organism evidence="1 2">
    <name type="scientific">Solanum verrucosum</name>
    <dbReference type="NCBI Taxonomy" id="315347"/>
    <lineage>
        <taxon>Eukaryota</taxon>
        <taxon>Viridiplantae</taxon>
        <taxon>Streptophyta</taxon>
        <taxon>Embryophyta</taxon>
        <taxon>Tracheophyta</taxon>
        <taxon>Spermatophyta</taxon>
        <taxon>Magnoliopsida</taxon>
        <taxon>eudicotyledons</taxon>
        <taxon>Gunneridae</taxon>
        <taxon>Pentapetalae</taxon>
        <taxon>asterids</taxon>
        <taxon>lamiids</taxon>
        <taxon>Solanales</taxon>
        <taxon>Solanaceae</taxon>
        <taxon>Solanoideae</taxon>
        <taxon>Solaneae</taxon>
        <taxon>Solanum</taxon>
    </lineage>
</organism>
<evidence type="ECO:0000313" key="2">
    <source>
        <dbReference type="Proteomes" id="UP001234989"/>
    </source>
</evidence>
<dbReference type="InterPro" id="IPR052343">
    <property type="entry name" value="Retrotransposon-Effector_Assoc"/>
</dbReference>
<dbReference type="Proteomes" id="UP001234989">
    <property type="component" value="Chromosome 10"/>
</dbReference>
<name>A0AAF0ZUT2_SOLVR</name>
<dbReference type="PANTHER" id="PTHR46890:SF1">
    <property type="entry name" value="REVERSE TRANSCRIPTASE DOMAIN-CONTAINING PROTEIN"/>
    <property type="match status" value="1"/>
</dbReference>
<dbReference type="PANTHER" id="PTHR46890">
    <property type="entry name" value="NON-LTR RETROLELEMENT REVERSE TRANSCRIPTASE-LIKE PROTEIN-RELATED"/>
    <property type="match status" value="1"/>
</dbReference>
<sequence length="201" mass="23540">MRFGRKWINWIRFCISSVKFSLIINGNTEGFFQSQRGLRQRDPFSPFLLILTMEGLNHMTRRSKTNGWLRGFQAQTQGIRENGNSHHFEGISGLHVNWKKSLVFLGRLRTKNKRHGVKFWRGQALESWNMEGSGSTDKSRWKIVPAIIWWTIWKERNSRSFDNKSSLLHKIKMNYIIAFCYWCSSESIDDPVAIVDILGSL</sequence>
<dbReference type="EMBL" id="CP133621">
    <property type="protein sequence ID" value="WMV50538.1"/>
    <property type="molecule type" value="Genomic_DNA"/>
</dbReference>
<proteinExistence type="predicted"/>
<keyword evidence="2" id="KW-1185">Reference proteome</keyword>